<proteinExistence type="inferred from homology"/>
<organism evidence="9 10">
    <name type="scientific">Polypedilum vanderplanki</name>
    <name type="common">Sleeping chironomid midge</name>
    <dbReference type="NCBI Taxonomy" id="319348"/>
    <lineage>
        <taxon>Eukaryota</taxon>
        <taxon>Metazoa</taxon>
        <taxon>Ecdysozoa</taxon>
        <taxon>Arthropoda</taxon>
        <taxon>Hexapoda</taxon>
        <taxon>Insecta</taxon>
        <taxon>Pterygota</taxon>
        <taxon>Neoptera</taxon>
        <taxon>Endopterygota</taxon>
        <taxon>Diptera</taxon>
        <taxon>Nematocera</taxon>
        <taxon>Chironomoidea</taxon>
        <taxon>Chironomidae</taxon>
        <taxon>Chironominae</taxon>
        <taxon>Polypedilum</taxon>
        <taxon>Polypedilum</taxon>
    </lineage>
</organism>
<evidence type="ECO:0000256" key="6">
    <source>
        <dbReference type="PIRSR" id="PIRSR036666-50"/>
    </source>
</evidence>
<name>A0A9J6CRM8_POLVA</name>
<dbReference type="CDD" id="cd16147">
    <property type="entry name" value="G6S"/>
    <property type="match status" value="1"/>
</dbReference>
<evidence type="ECO:0000256" key="4">
    <source>
        <dbReference type="ARBA" id="ARBA00022801"/>
    </source>
</evidence>
<evidence type="ECO:0000256" key="1">
    <source>
        <dbReference type="ARBA" id="ARBA00001913"/>
    </source>
</evidence>
<evidence type="ECO:0000313" key="9">
    <source>
        <dbReference type="EMBL" id="KAG5684857.1"/>
    </source>
</evidence>
<evidence type="ECO:0000256" key="7">
    <source>
        <dbReference type="SAM" id="SignalP"/>
    </source>
</evidence>
<reference evidence="9" key="1">
    <citation type="submission" date="2021-03" db="EMBL/GenBank/DDBJ databases">
        <title>Chromosome level genome of the anhydrobiotic midge Polypedilum vanderplanki.</title>
        <authorList>
            <person name="Yoshida Y."/>
            <person name="Kikawada T."/>
            <person name="Gusev O."/>
        </authorList>
    </citation>
    <scope>NUCLEOTIDE SEQUENCE</scope>
    <source>
        <strain evidence="9">NIAS01</strain>
        <tissue evidence="9">Whole body or cell culture</tissue>
    </source>
</reference>
<accession>A0A9J6CRM8</accession>
<dbReference type="SUPFAM" id="SSF53649">
    <property type="entry name" value="Alkaline phosphatase-like"/>
    <property type="match status" value="1"/>
</dbReference>
<dbReference type="InterPro" id="IPR000917">
    <property type="entry name" value="Sulfatase_N"/>
</dbReference>
<dbReference type="GO" id="GO:0008449">
    <property type="term" value="F:N-acetylglucosamine-6-sulfatase activity"/>
    <property type="evidence" value="ECO:0007669"/>
    <property type="project" value="InterPro"/>
</dbReference>
<dbReference type="PANTHER" id="PTHR43108:SF8">
    <property type="entry name" value="SD21168P"/>
    <property type="match status" value="1"/>
</dbReference>
<dbReference type="PIRSF" id="PIRSF036666">
    <property type="entry name" value="G6S"/>
    <property type="match status" value="1"/>
</dbReference>
<dbReference type="InterPro" id="IPR012251">
    <property type="entry name" value="GlcNAc_6-SO4ase"/>
</dbReference>
<gene>
    <name evidence="9" type="ORF">PVAND_014067</name>
</gene>
<keyword evidence="3 7" id="KW-0732">Signal</keyword>
<keyword evidence="10" id="KW-1185">Reference proteome</keyword>
<feature type="signal peptide" evidence="7">
    <location>
        <begin position="1"/>
        <end position="18"/>
    </location>
</feature>
<feature type="modified residue" description="3-oxoalanine (Cys)" evidence="6">
    <location>
        <position position="64"/>
    </location>
</feature>
<dbReference type="Proteomes" id="UP001107558">
    <property type="component" value="Chromosome 1"/>
</dbReference>
<dbReference type="OrthoDB" id="96314at2759"/>
<comment type="similarity">
    <text evidence="2">Belongs to the sulfatase family.</text>
</comment>
<evidence type="ECO:0000256" key="2">
    <source>
        <dbReference type="ARBA" id="ARBA00008779"/>
    </source>
</evidence>
<dbReference type="GO" id="GO:0030203">
    <property type="term" value="P:glycosaminoglycan metabolic process"/>
    <property type="evidence" value="ECO:0007669"/>
    <property type="project" value="InterPro"/>
</dbReference>
<comment type="cofactor">
    <cofactor evidence="1">
        <name>Ca(2+)</name>
        <dbReference type="ChEBI" id="CHEBI:29108"/>
    </cofactor>
</comment>
<comment type="PTM">
    <text evidence="6">The conversion to 3-oxoalanine (also known as C-formylglycine, FGly), of a serine or cysteine residue in prokaryotes and of a cysteine residue in eukaryotes, is critical for catalytic activity.</text>
</comment>
<keyword evidence="4" id="KW-0378">Hydrolase</keyword>
<dbReference type="PROSITE" id="PS00523">
    <property type="entry name" value="SULFATASE_1"/>
    <property type="match status" value="1"/>
</dbReference>
<comment type="caution">
    <text evidence="9">The sequence shown here is derived from an EMBL/GenBank/DDBJ whole genome shotgun (WGS) entry which is preliminary data.</text>
</comment>
<dbReference type="Gene3D" id="3.40.720.10">
    <property type="entry name" value="Alkaline Phosphatase, subunit A"/>
    <property type="match status" value="1"/>
</dbReference>
<feature type="chain" id="PRO_5039932554" description="Sulfatase N-terminal domain-containing protein" evidence="7">
    <location>
        <begin position="19"/>
        <end position="498"/>
    </location>
</feature>
<evidence type="ECO:0000256" key="5">
    <source>
        <dbReference type="ARBA" id="ARBA00023180"/>
    </source>
</evidence>
<sequence>MNLFILLLLFLSLTSALSKPNFVIILTDDQDLLLDSLKPLQKIEKYLINNGVIFLNAFTSSPICCPSRSSFLTGNFAHNTNTFNNSLNGGCYSNEWIENHELRTFPAILNNHGYRTFYAGKYLNQYYSNLIPQGYDQFYGLHGNSKYFNYTLNENGNIIKYGDNQEDYYTNVIKSQILNFLSNQTKDEPFIAIVSTPSCHAPFTPEEKFNNSLSNFTAPRTSNFNVGSRGLDKHWLMTMKPKELSQETIAKIDEFYRMRLESLLSVDDMVEEIIEKLSEQNILDETFIIFTSDNGYHLGNWAMPWDKRLPYETDIKIPLIIRGPNVPVKKVVQSPVALIDLAPTILNWAEINYKSENFDGQSFDKLINEKFFNENFINERQILIEHWGEGNVETFNPECPWKKSQRLSECQIEAECKCQDSWNNTYVCVRHLSKDINFLYCTFHDREHFNEAYDLGEDEFQLNNVAYDILPSIQARYQIIVENLRNCLGEDCKIVKNV</sequence>
<feature type="domain" description="Sulfatase N-terminal" evidence="8">
    <location>
        <begin position="20"/>
        <end position="350"/>
    </location>
</feature>
<dbReference type="GO" id="GO:0005539">
    <property type="term" value="F:glycosaminoglycan binding"/>
    <property type="evidence" value="ECO:0007669"/>
    <property type="project" value="TreeGrafter"/>
</dbReference>
<keyword evidence="5" id="KW-0325">Glycoprotein</keyword>
<dbReference type="PANTHER" id="PTHR43108">
    <property type="entry name" value="N-ACETYLGLUCOSAMINE-6-SULFATASE FAMILY MEMBER"/>
    <property type="match status" value="1"/>
</dbReference>
<dbReference type="EMBL" id="JADBJN010000001">
    <property type="protein sequence ID" value="KAG5684857.1"/>
    <property type="molecule type" value="Genomic_DNA"/>
</dbReference>
<evidence type="ECO:0000313" key="10">
    <source>
        <dbReference type="Proteomes" id="UP001107558"/>
    </source>
</evidence>
<evidence type="ECO:0000259" key="8">
    <source>
        <dbReference type="Pfam" id="PF00884"/>
    </source>
</evidence>
<dbReference type="PROSITE" id="PS00149">
    <property type="entry name" value="SULFATASE_2"/>
    <property type="match status" value="1"/>
</dbReference>
<dbReference type="AlphaFoldDB" id="A0A9J6CRM8"/>
<dbReference type="InterPro" id="IPR024607">
    <property type="entry name" value="Sulfatase_CS"/>
</dbReference>
<evidence type="ECO:0000256" key="3">
    <source>
        <dbReference type="ARBA" id="ARBA00022729"/>
    </source>
</evidence>
<dbReference type="InterPro" id="IPR017850">
    <property type="entry name" value="Alkaline_phosphatase_core_sf"/>
</dbReference>
<protein>
    <recommendedName>
        <fullName evidence="8">Sulfatase N-terminal domain-containing protein</fullName>
    </recommendedName>
</protein>
<dbReference type="Pfam" id="PF00884">
    <property type="entry name" value="Sulfatase"/>
    <property type="match status" value="1"/>
</dbReference>